<accession>A0A498HJH4</accession>
<sequence length="216" mass="24597">MFKPFAISLSYLPILSSIRFDGGLLYSFMELETLQIHIGCLNKPVTPGIACEFKSAPIIHTLTSSTLGEREGTWHNILLNNVGCTEEQYWESQVQNLSDFLCHLRVNIHYLIDESVIKFARFLVKHGRGLILYFDEHNVDNNWEDNVCLLEGFSRSSTDVKISVASSHTRIKRVEIVKDLQLKKSVCSPLVTCSLCGTTKGQRTYDISIEKDRRKL</sequence>
<keyword evidence="2" id="KW-1185">Reference proteome</keyword>
<dbReference type="Proteomes" id="UP000290289">
    <property type="component" value="Chromosome 17"/>
</dbReference>
<dbReference type="AlphaFoldDB" id="A0A498HJH4"/>
<gene>
    <name evidence="1" type="ORF">DVH24_031446</name>
</gene>
<evidence type="ECO:0008006" key="3">
    <source>
        <dbReference type="Google" id="ProtNLM"/>
    </source>
</evidence>
<proteinExistence type="predicted"/>
<protein>
    <recommendedName>
        <fullName evidence="3">FBD domain-containing protein</fullName>
    </recommendedName>
</protein>
<organism evidence="1 2">
    <name type="scientific">Malus domestica</name>
    <name type="common">Apple</name>
    <name type="synonym">Pyrus malus</name>
    <dbReference type="NCBI Taxonomy" id="3750"/>
    <lineage>
        <taxon>Eukaryota</taxon>
        <taxon>Viridiplantae</taxon>
        <taxon>Streptophyta</taxon>
        <taxon>Embryophyta</taxon>
        <taxon>Tracheophyta</taxon>
        <taxon>Spermatophyta</taxon>
        <taxon>Magnoliopsida</taxon>
        <taxon>eudicotyledons</taxon>
        <taxon>Gunneridae</taxon>
        <taxon>Pentapetalae</taxon>
        <taxon>rosids</taxon>
        <taxon>fabids</taxon>
        <taxon>Rosales</taxon>
        <taxon>Rosaceae</taxon>
        <taxon>Amygdaloideae</taxon>
        <taxon>Maleae</taxon>
        <taxon>Malus</taxon>
    </lineage>
</organism>
<comment type="caution">
    <text evidence="1">The sequence shown here is derived from an EMBL/GenBank/DDBJ whole genome shotgun (WGS) entry which is preliminary data.</text>
</comment>
<evidence type="ECO:0000313" key="2">
    <source>
        <dbReference type="Proteomes" id="UP000290289"/>
    </source>
</evidence>
<name>A0A498HJH4_MALDO</name>
<dbReference type="EMBL" id="RDQH01000343">
    <property type="protein sequence ID" value="RXH69113.1"/>
    <property type="molecule type" value="Genomic_DNA"/>
</dbReference>
<evidence type="ECO:0000313" key="1">
    <source>
        <dbReference type="EMBL" id="RXH69113.1"/>
    </source>
</evidence>
<reference evidence="1 2" key="1">
    <citation type="submission" date="2018-10" db="EMBL/GenBank/DDBJ databases">
        <title>A high-quality apple genome assembly.</title>
        <authorList>
            <person name="Hu J."/>
        </authorList>
    </citation>
    <scope>NUCLEOTIDE SEQUENCE [LARGE SCALE GENOMIC DNA]</scope>
    <source>
        <strain evidence="2">cv. HFTH1</strain>
        <tissue evidence="1">Young leaf</tissue>
    </source>
</reference>